<dbReference type="PANTHER" id="PTHR43649:SF12">
    <property type="entry name" value="DIACETYLCHITOBIOSE BINDING PROTEIN DASA"/>
    <property type="match status" value="1"/>
</dbReference>
<reference evidence="3 4" key="1">
    <citation type="submission" date="2013-08" db="EMBL/GenBank/DDBJ databases">
        <title>draft genome of Halomonas huanghegensis, strain BJGMM-B45T.</title>
        <authorList>
            <person name="Miao C."/>
            <person name="Wan Y."/>
            <person name="Jin W."/>
        </authorList>
    </citation>
    <scope>NUCLEOTIDE SEQUENCE [LARGE SCALE GENOMIC DNA]</scope>
    <source>
        <strain evidence="3 4">BJGMM-B45</strain>
    </source>
</reference>
<protein>
    <recommendedName>
        <fullName evidence="5">Sugar ABC transporter substrate-binding protein</fullName>
    </recommendedName>
</protein>
<evidence type="ECO:0000256" key="2">
    <source>
        <dbReference type="ARBA" id="ARBA00008520"/>
    </source>
</evidence>
<organism evidence="3 4">
    <name type="scientific">Halomonas huangheensis</name>
    <dbReference type="NCBI Taxonomy" id="1178482"/>
    <lineage>
        <taxon>Bacteria</taxon>
        <taxon>Pseudomonadati</taxon>
        <taxon>Pseudomonadota</taxon>
        <taxon>Gammaproteobacteria</taxon>
        <taxon>Oceanospirillales</taxon>
        <taxon>Halomonadaceae</taxon>
        <taxon>Halomonas</taxon>
    </lineage>
</organism>
<dbReference type="AlphaFoldDB" id="W1N7L8"/>
<dbReference type="STRING" id="1178482.AR456_20220"/>
<dbReference type="InterPro" id="IPR006059">
    <property type="entry name" value="SBP"/>
</dbReference>
<dbReference type="PANTHER" id="PTHR43649">
    <property type="entry name" value="ARABINOSE-BINDING PROTEIN-RELATED"/>
    <property type="match status" value="1"/>
</dbReference>
<evidence type="ECO:0000313" key="3">
    <source>
        <dbReference type="EMBL" id="ERL50895.1"/>
    </source>
</evidence>
<name>W1N7L8_9GAMM</name>
<sequence>MVSTNTLPPLLSAGLVRPLDEYVEKYGQNLESDQLIKINGKTVAIAFMANSQHLFMRGDILSDLGISPPRTYQEVLDAARAIREAGIMQYPLAAAYEAGWYLGNEFVNNYLSLGGQFFEPGSAEPTINNSEGVQVLELMKEMTEYMPPEYLTLTADDLKKLYLDGKVAIINQWGSMVNSHLDPNGAAPEISRTTLLAPAPTLGGHDIPAAALWWDGFTIAKNVSDEDAEASFRAMMYGMRSSVANEHPNAATWLIKGYEAPESARGVLDTINSGGRPYPMNPFMGLMHAALGSELTDYMQGQESAEQALADVEAAYRTSARSSGFLD</sequence>
<dbReference type="Gene3D" id="3.40.190.10">
    <property type="entry name" value="Periplasmic binding protein-like II"/>
    <property type="match status" value="1"/>
</dbReference>
<dbReference type="SUPFAM" id="SSF53850">
    <property type="entry name" value="Periplasmic binding protein-like II"/>
    <property type="match status" value="1"/>
</dbReference>
<evidence type="ECO:0000313" key="4">
    <source>
        <dbReference type="Proteomes" id="UP000019113"/>
    </source>
</evidence>
<dbReference type="GO" id="GO:0042597">
    <property type="term" value="C:periplasmic space"/>
    <property type="evidence" value="ECO:0007669"/>
    <property type="project" value="UniProtKB-SubCell"/>
</dbReference>
<dbReference type="Pfam" id="PF01547">
    <property type="entry name" value="SBP_bac_1"/>
    <property type="match status" value="1"/>
</dbReference>
<comment type="similarity">
    <text evidence="2">Belongs to the bacterial solute-binding protein 1 family.</text>
</comment>
<accession>W1N7L8</accession>
<evidence type="ECO:0000256" key="1">
    <source>
        <dbReference type="ARBA" id="ARBA00004418"/>
    </source>
</evidence>
<keyword evidence="4" id="KW-1185">Reference proteome</keyword>
<comment type="caution">
    <text evidence="3">The sequence shown here is derived from an EMBL/GenBank/DDBJ whole genome shotgun (WGS) entry which is preliminary data.</text>
</comment>
<evidence type="ECO:0008006" key="5">
    <source>
        <dbReference type="Google" id="ProtNLM"/>
    </source>
</evidence>
<comment type="subcellular location">
    <subcellularLocation>
        <location evidence="1">Periplasm</location>
    </subcellularLocation>
</comment>
<dbReference type="InterPro" id="IPR050490">
    <property type="entry name" value="Bact_solute-bd_prot1"/>
</dbReference>
<dbReference type="eggNOG" id="COG1653">
    <property type="taxonomic scope" value="Bacteria"/>
</dbReference>
<dbReference type="EMBL" id="AVBC01000035">
    <property type="protein sequence ID" value="ERL50895.1"/>
    <property type="molecule type" value="Genomic_DNA"/>
</dbReference>
<gene>
    <name evidence="3" type="ORF">BJB45_20060</name>
</gene>
<dbReference type="Proteomes" id="UP000019113">
    <property type="component" value="Unassembled WGS sequence"/>
</dbReference>
<proteinExistence type="inferred from homology"/>
<dbReference type="PATRIC" id="fig|1178482.3.peg.2465"/>